<dbReference type="AlphaFoldDB" id="A0A4Q8M6E9"/>
<accession>A0A4Q8M6E9</accession>
<dbReference type="RefSeq" id="WP_130533727.1">
    <property type="nucleotide sequence ID" value="NZ_SHMG01000002.1"/>
</dbReference>
<dbReference type="SUPFAM" id="SSF69349">
    <property type="entry name" value="Phage fibre proteins"/>
    <property type="match status" value="1"/>
</dbReference>
<comment type="caution">
    <text evidence="1">The sequence shown here is derived from an EMBL/GenBank/DDBJ whole genome shotgun (WGS) entry which is preliminary data.</text>
</comment>
<gene>
    <name evidence="1" type="ORF">EA655_05460</name>
</gene>
<name>A0A4Q8M6E9_9GAMM</name>
<evidence type="ECO:0000313" key="2">
    <source>
        <dbReference type="Proteomes" id="UP000294164"/>
    </source>
</evidence>
<protein>
    <submittedName>
        <fullName evidence="1">Uncharacterized protein</fullName>
    </submittedName>
</protein>
<evidence type="ECO:0000313" key="1">
    <source>
        <dbReference type="EMBL" id="TAA45635.1"/>
    </source>
</evidence>
<sequence length="301" mass="31672">MTIVEEEIRFRVRGGTASDLATVNEIPLERELVIEIDTRNFKLGDGVTQYNDLPYATAEAFLQFQVTAEHVLQYRLSPDGPWVDVVDLDAYAGITDAPSDGNQYARKDGGWVEVEASGADSVQMRVESGYIQYSADGGATWQDLIAVSSLKGASAYEVAVANGFSGSESEWLASLKGEPGADAVGAVSRTTVTINSGSGSVTLGKLVLLLQLVTSAAARCRFYCSAAARDADASRAATVAAAQGAGLLLEFISTSAFLGAPLTPGVIAYNLDSPVTGSIYYNIQPVGGAMTVDLTYLKLES</sequence>
<dbReference type="OrthoDB" id="6054389at2"/>
<dbReference type="EMBL" id="SHMG01000002">
    <property type="protein sequence ID" value="TAA45635.1"/>
    <property type="molecule type" value="Genomic_DNA"/>
</dbReference>
<dbReference type="Proteomes" id="UP000294164">
    <property type="component" value="Unassembled WGS sequence"/>
</dbReference>
<organism evidence="1 2">
    <name type="scientific">Pseudoxanthomonas winnipegensis</name>
    <dbReference type="NCBI Taxonomy" id="2480810"/>
    <lineage>
        <taxon>Bacteria</taxon>
        <taxon>Pseudomonadati</taxon>
        <taxon>Pseudomonadota</taxon>
        <taxon>Gammaproteobacteria</taxon>
        <taxon>Lysobacterales</taxon>
        <taxon>Lysobacteraceae</taxon>
        <taxon>Pseudoxanthomonas</taxon>
    </lineage>
</organism>
<dbReference type="Gene3D" id="1.20.5.320">
    <property type="entry name" value="6-Phosphogluconate Dehydrogenase, domain 3"/>
    <property type="match status" value="1"/>
</dbReference>
<reference evidence="1 2" key="1">
    <citation type="submission" date="2019-02" db="EMBL/GenBank/DDBJ databases">
        <title>WGS of Pseudoxanthomonas species novum from clinical isolates.</title>
        <authorList>
            <person name="Bernier A.-M."/>
            <person name="Bernard K."/>
            <person name="Vachon A."/>
        </authorList>
    </citation>
    <scope>NUCLEOTIDE SEQUENCE [LARGE SCALE GENOMIC DNA]</scope>
    <source>
        <strain evidence="1 2">NML130969</strain>
    </source>
</reference>
<proteinExistence type="predicted"/>